<comment type="caution">
    <text evidence="1">The sequence shown here is derived from an EMBL/GenBank/DDBJ whole genome shotgun (WGS) entry which is preliminary data.</text>
</comment>
<accession>A0ACB8CF28</accession>
<reference evidence="1" key="1">
    <citation type="submission" date="2020-05" db="EMBL/GenBank/DDBJ databases">
        <title>Large-scale comparative analyses of tick genomes elucidate their genetic diversity and vector capacities.</title>
        <authorList>
            <person name="Jia N."/>
            <person name="Wang J."/>
            <person name="Shi W."/>
            <person name="Du L."/>
            <person name="Sun Y."/>
            <person name="Zhan W."/>
            <person name="Jiang J."/>
            <person name="Wang Q."/>
            <person name="Zhang B."/>
            <person name="Ji P."/>
            <person name="Sakyi L.B."/>
            <person name="Cui X."/>
            <person name="Yuan T."/>
            <person name="Jiang B."/>
            <person name="Yang W."/>
            <person name="Lam T.T.-Y."/>
            <person name="Chang Q."/>
            <person name="Ding S."/>
            <person name="Wang X."/>
            <person name="Zhu J."/>
            <person name="Ruan X."/>
            <person name="Zhao L."/>
            <person name="Wei J."/>
            <person name="Que T."/>
            <person name="Du C."/>
            <person name="Cheng J."/>
            <person name="Dai P."/>
            <person name="Han X."/>
            <person name="Huang E."/>
            <person name="Gao Y."/>
            <person name="Liu J."/>
            <person name="Shao H."/>
            <person name="Ye R."/>
            <person name="Li L."/>
            <person name="Wei W."/>
            <person name="Wang X."/>
            <person name="Wang C."/>
            <person name="Yang T."/>
            <person name="Huo Q."/>
            <person name="Li W."/>
            <person name="Guo W."/>
            <person name="Chen H."/>
            <person name="Zhou L."/>
            <person name="Ni X."/>
            <person name="Tian J."/>
            <person name="Zhou Y."/>
            <person name="Sheng Y."/>
            <person name="Liu T."/>
            <person name="Pan Y."/>
            <person name="Xia L."/>
            <person name="Li J."/>
            <person name="Zhao F."/>
            <person name="Cao W."/>
        </authorList>
    </citation>
    <scope>NUCLEOTIDE SEQUENCE</scope>
    <source>
        <strain evidence="1">Dsil-2018</strain>
    </source>
</reference>
<dbReference type="EMBL" id="CM023476">
    <property type="protein sequence ID" value="KAH7941383.1"/>
    <property type="molecule type" value="Genomic_DNA"/>
</dbReference>
<evidence type="ECO:0000313" key="1">
    <source>
        <dbReference type="EMBL" id="KAH7941383.1"/>
    </source>
</evidence>
<dbReference type="Proteomes" id="UP000821865">
    <property type="component" value="Chromosome 7"/>
</dbReference>
<gene>
    <name evidence="1" type="ORF">HPB49_012856</name>
</gene>
<keyword evidence="2" id="KW-1185">Reference proteome</keyword>
<evidence type="ECO:0000313" key="2">
    <source>
        <dbReference type="Proteomes" id="UP000821865"/>
    </source>
</evidence>
<proteinExistence type="predicted"/>
<sequence>MPLQPFTDCPKHEDWVVVRGELEEGAYKGFGAGPGLGGTQQRNRRVCAIFSAPGAENKKVATSQHPLFEAAQAAWAQTVPAVLPLNSGHPNFLDQTAHQAIGAATRFHTYWQWAEPLRLVGVKTHSLPTGYSDLSAHLPARVVCIAQHLAGATNELEVTSLFQQLSLNDTPVGDFQAGRLFSVPMARDTRAMACLVAALAQGVSGTKDEAPFLRAVLISECLIKAVNVPLATQLPVRVAGDLKVTGVKRMVAKYSSSAPDGKIMAVDLARFMSMYANVGATEPCFAEFLRDTWGNSTAVVPFRTDLSGLRAAGPYILSFLDTMYWNARTKYVLECCAFASADDKVDLITMPNASLGVVDGEVNVLLVLVDQVVKTNNRLELTIGDQKVPVTGNLRLFQAIRQRVPLPIMVLVRPRAGNFCYTVEEVEAMVTDITLFRQNGAHGFVIGALTR</sequence>
<organism evidence="1 2">
    <name type="scientific">Dermacentor silvarum</name>
    <name type="common">Tick</name>
    <dbReference type="NCBI Taxonomy" id="543639"/>
    <lineage>
        <taxon>Eukaryota</taxon>
        <taxon>Metazoa</taxon>
        <taxon>Ecdysozoa</taxon>
        <taxon>Arthropoda</taxon>
        <taxon>Chelicerata</taxon>
        <taxon>Arachnida</taxon>
        <taxon>Acari</taxon>
        <taxon>Parasitiformes</taxon>
        <taxon>Ixodida</taxon>
        <taxon>Ixodoidea</taxon>
        <taxon>Ixodidae</taxon>
        <taxon>Rhipicephalinae</taxon>
        <taxon>Dermacentor</taxon>
    </lineage>
</organism>
<name>A0ACB8CF28_DERSI</name>
<protein>
    <submittedName>
        <fullName evidence="1">Uncharacterized protein</fullName>
    </submittedName>
</protein>